<organism evidence="2 3">
    <name type="scientific">Piscinibacter gummiphilus</name>
    <dbReference type="NCBI Taxonomy" id="946333"/>
    <lineage>
        <taxon>Bacteria</taxon>
        <taxon>Pseudomonadati</taxon>
        <taxon>Pseudomonadota</taxon>
        <taxon>Betaproteobacteria</taxon>
        <taxon>Burkholderiales</taxon>
        <taxon>Sphaerotilaceae</taxon>
        <taxon>Piscinibacter</taxon>
    </lineage>
</organism>
<keyword evidence="2" id="KW-0808">Transferase</keyword>
<evidence type="ECO:0000313" key="2">
    <source>
        <dbReference type="EMBL" id="WOB09151.1"/>
    </source>
</evidence>
<dbReference type="InterPro" id="IPR041698">
    <property type="entry name" value="Methyltransf_25"/>
</dbReference>
<dbReference type="SUPFAM" id="SSF53335">
    <property type="entry name" value="S-adenosyl-L-methionine-dependent methyltransferases"/>
    <property type="match status" value="1"/>
</dbReference>
<dbReference type="PANTHER" id="PTHR43464">
    <property type="entry name" value="METHYLTRANSFERASE"/>
    <property type="match status" value="1"/>
</dbReference>
<feature type="domain" description="Methyltransferase" evidence="1">
    <location>
        <begin position="49"/>
        <end position="141"/>
    </location>
</feature>
<dbReference type="Gene3D" id="3.40.50.150">
    <property type="entry name" value="Vaccinia Virus protein VP39"/>
    <property type="match status" value="1"/>
</dbReference>
<protein>
    <submittedName>
        <fullName evidence="2">Methyltransferase domain-containing protein</fullName>
    </submittedName>
</protein>
<dbReference type="InterPro" id="IPR029063">
    <property type="entry name" value="SAM-dependent_MTases_sf"/>
</dbReference>
<sequence length="218" mass="25133">MHSATELDLQRYYAQRAHEYERIYAKPERQADLASIKAWLPAQFDDRRVLEIACGTGYWTPHAAARSRSWLATDVNEEVLAIARTKALPHGRVQFQIGDAYALDHGREFDAAFAGFWWSHVPRQRAGDWLAGLHRCLTPGGRVVLLDNRYVHGSSTPISRTDAHGNTYQQRRLDDGSTHEVLKNFPDPNALRFFLGNRSFGFQWVEWDHFWACTYQVM</sequence>
<dbReference type="RefSeq" id="WP_316702108.1">
    <property type="nucleotide sequence ID" value="NZ_CP136336.1"/>
</dbReference>
<reference evidence="2 3" key="1">
    <citation type="submission" date="2023-10" db="EMBL/GenBank/DDBJ databases">
        <title>Bacteria for the degradation of biodegradable plastic PBAT(Polybutylene adipate terephthalate).</title>
        <authorList>
            <person name="Weon H.-Y."/>
            <person name="Yeon J."/>
        </authorList>
    </citation>
    <scope>NUCLEOTIDE SEQUENCE [LARGE SCALE GENOMIC DNA]</scope>
    <source>
        <strain evidence="2 3">SBD 7-3</strain>
    </source>
</reference>
<dbReference type="Pfam" id="PF13649">
    <property type="entry name" value="Methyltransf_25"/>
    <property type="match status" value="1"/>
</dbReference>
<accession>A0ABZ0CW05</accession>
<proteinExistence type="predicted"/>
<dbReference type="Proteomes" id="UP001303946">
    <property type="component" value="Chromosome"/>
</dbReference>
<gene>
    <name evidence="2" type="ORF">RXV79_03615</name>
</gene>
<keyword evidence="2" id="KW-0489">Methyltransferase</keyword>
<dbReference type="CDD" id="cd02440">
    <property type="entry name" value="AdoMet_MTases"/>
    <property type="match status" value="1"/>
</dbReference>
<evidence type="ECO:0000259" key="1">
    <source>
        <dbReference type="Pfam" id="PF13649"/>
    </source>
</evidence>
<dbReference type="EMBL" id="CP136336">
    <property type="protein sequence ID" value="WOB09151.1"/>
    <property type="molecule type" value="Genomic_DNA"/>
</dbReference>
<dbReference type="GO" id="GO:0032259">
    <property type="term" value="P:methylation"/>
    <property type="evidence" value="ECO:0007669"/>
    <property type="project" value="UniProtKB-KW"/>
</dbReference>
<evidence type="ECO:0000313" key="3">
    <source>
        <dbReference type="Proteomes" id="UP001303946"/>
    </source>
</evidence>
<dbReference type="PANTHER" id="PTHR43464:SF23">
    <property type="entry name" value="JUVENILE HORMONE ACID O-METHYLTRANSFERASE"/>
    <property type="match status" value="1"/>
</dbReference>
<dbReference type="GO" id="GO:0008168">
    <property type="term" value="F:methyltransferase activity"/>
    <property type="evidence" value="ECO:0007669"/>
    <property type="project" value="UniProtKB-KW"/>
</dbReference>
<name>A0ABZ0CW05_9BURK</name>
<keyword evidence="3" id="KW-1185">Reference proteome</keyword>